<sequence length="123" mass="13529">MAFQNFNNFAFMNDQLAEDLTITVIGKDTGETDDLGKPIMGPDEVYHVSEVITNTTNPNMTYSQEDGGQLPVGTLYWLSHMVACPKGTLVQRASGAKYEVVNHADDLSAGMTYYQIKEVGTDE</sequence>
<name>J9W714_LENBU</name>
<dbReference type="AlphaFoldDB" id="J9W714"/>
<dbReference type="RefSeq" id="WP_014939782.1">
    <property type="nucleotide sequence ID" value="NC_018610.1"/>
</dbReference>
<organism evidence="1 2">
    <name type="scientific">Lentilactobacillus buchneri subsp. silagei CD034</name>
    <dbReference type="NCBI Taxonomy" id="1071400"/>
    <lineage>
        <taxon>Bacteria</taxon>
        <taxon>Bacillati</taxon>
        <taxon>Bacillota</taxon>
        <taxon>Bacilli</taxon>
        <taxon>Lactobacillales</taxon>
        <taxon>Lactobacillaceae</taxon>
        <taxon>Lentilactobacillus</taxon>
        <taxon>Lentilactobacillus buchneri subsp. silagei</taxon>
    </lineage>
</organism>
<keyword evidence="2" id="KW-1185">Reference proteome</keyword>
<dbReference type="Proteomes" id="UP000007332">
    <property type="component" value="Chromosome"/>
</dbReference>
<accession>J9W714</accession>
<evidence type="ECO:0000313" key="2">
    <source>
        <dbReference type="Proteomes" id="UP000007332"/>
    </source>
</evidence>
<dbReference type="PATRIC" id="fig|1071400.3.peg.910"/>
<protein>
    <submittedName>
        <fullName evidence="1">Uncharacterized protein</fullName>
    </submittedName>
</protein>
<dbReference type="STRING" id="1071400.LBUCD034_0954"/>
<proteinExistence type="predicted"/>
<gene>
    <name evidence="1" type="ORF">LBUCD034_0954</name>
</gene>
<evidence type="ECO:0000313" key="1">
    <source>
        <dbReference type="EMBL" id="AFS00001.1"/>
    </source>
</evidence>
<dbReference type="OrthoDB" id="2312415at2"/>
<dbReference type="EMBL" id="CP003043">
    <property type="protein sequence ID" value="AFS00001.1"/>
    <property type="molecule type" value="Genomic_DNA"/>
</dbReference>
<dbReference type="KEGG" id="lbn:LBUCD034_0954"/>
<dbReference type="HOGENOM" id="CLU_2012299_0_0_9"/>
<reference evidence="1 2" key="1">
    <citation type="journal article" date="2012" name="J. Biotechnol.">
        <title>Insights into the completely annotated genome of Lactobacillus buchneri CD034, a strain isolated from stable grass silage.</title>
        <authorList>
            <person name="Heinl S."/>
            <person name="Wibberg D."/>
            <person name="Eikmeyer F."/>
            <person name="Szczepanowski R."/>
            <person name="Blom J."/>
            <person name="Linke B."/>
            <person name="Goesmann A."/>
            <person name="Grabherr R."/>
            <person name="Schwab H."/>
            <person name="Puhler A."/>
            <person name="Schluter A."/>
        </authorList>
    </citation>
    <scope>NUCLEOTIDE SEQUENCE [LARGE SCALE GENOMIC DNA]</scope>
    <source>
        <strain evidence="1 2">CD034</strain>
    </source>
</reference>